<dbReference type="Proteomes" id="UP000516437">
    <property type="component" value="Chromosome 2"/>
</dbReference>
<dbReference type="EMBL" id="RXIC02000020">
    <property type="protein sequence ID" value="KAB1223581.1"/>
    <property type="molecule type" value="Genomic_DNA"/>
</dbReference>
<dbReference type="GO" id="GO:0000978">
    <property type="term" value="F:RNA polymerase II cis-regulatory region sequence-specific DNA binding"/>
    <property type="evidence" value="ECO:0007669"/>
    <property type="project" value="TreeGrafter"/>
</dbReference>
<feature type="compositionally biased region" description="Basic and acidic residues" evidence="6">
    <location>
        <begin position="172"/>
        <end position="183"/>
    </location>
</feature>
<proteinExistence type="predicted"/>
<dbReference type="SUPFAM" id="SSF47459">
    <property type="entry name" value="HLH, helix-loop-helix DNA-binding domain"/>
    <property type="match status" value="1"/>
</dbReference>
<protein>
    <submittedName>
        <fullName evidence="8">Transcription factor bHLH68</fullName>
    </submittedName>
</protein>
<accession>A0A6A1WEG0</accession>
<dbReference type="CDD" id="cd11393">
    <property type="entry name" value="bHLH_AtbHLH_like"/>
    <property type="match status" value="1"/>
</dbReference>
<dbReference type="OrthoDB" id="1839773at2759"/>
<organism evidence="8 9">
    <name type="scientific">Morella rubra</name>
    <name type="common">Chinese bayberry</name>
    <dbReference type="NCBI Taxonomy" id="262757"/>
    <lineage>
        <taxon>Eukaryota</taxon>
        <taxon>Viridiplantae</taxon>
        <taxon>Streptophyta</taxon>
        <taxon>Embryophyta</taxon>
        <taxon>Tracheophyta</taxon>
        <taxon>Spermatophyta</taxon>
        <taxon>Magnoliopsida</taxon>
        <taxon>eudicotyledons</taxon>
        <taxon>Gunneridae</taxon>
        <taxon>Pentapetalae</taxon>
        <taxon>rosids</taxon>
        <taxon>fabids</taxon>
        <taxon>Fagales</taxon>
        <taxon>Myricaceae</taxon>
        <taxon>Morella</taxon>
    </lineage>
</organism>
<dbReference type="AlphaFoldDB" id="A0A6A1WEG0"/>
<keyword evidence="5" id="KW-0539">Nucleus</keyword>
<feature type="domain" description="BHLH" evidence="7">
    <location>
        <begin position="199"/>
        <end position="248"/>
    </location>
</feature>
<dbReference type="PANTHER" id="PTHR16223">
    <property type="entry name" value="TRANSCRIPTION FACTOR BHLH83-RELATED"/>
    <property type="match status" value="1"/>
</dbReference>
<feature type="region of interest" description="Disordered" evidence="6">
    <location>
        <begin position="169"/>
        <end position="206"/>
    </location>
</feature>
<dbReference type="PANTHER" id="PTHR16223:SF136">
    <property type="entry name" value="TRANSCRIPTION FACTOR BHLH133-RELATED"/>
    <property type="match status" value="1"/>
</dbReference>
<dbReference type="InterPro" id="IPR045239">
    <property type="entry name" value="bHLH95_bHLH"/>
</dbReference>
<evidence type="ECO:0000256" key="1">
    <source>
        <dbReference type="ARBA" id="ARBA00004123"/>
    </source>
</evidence>
<name>A0A6A1WEG0_9ROSI</name>
<keyword evidence="4" id="KW-0804">Transcription</keyword>
<dbReference type="GO" id="GO:0046983">
    <property type="term" value="F:protein dimerization activity"/>
    <property type="evidence" value="ECO:0007669"/>
    <property type="project" value="InterPro"/>
</dbReference>
<gene>
    <name evidence="8" type="ORF">CJ030_MR2G024128</name>
</gene>
<dbReference type="InterPro" id="IPR011598">
    <property type="entry name" value="bHLH_dom"/>
</dbReference>
<dbReference type="InterPro" id="IPR036638">
    <property type="entry name" value="HLH_DNA-bd_sf"/>
</dbReference>
<evidence type="ECO:0000256" key="2">
    <source>
        <dbReference type="ARBA" id="ARBA00023015"/>
    </source>
</evidence>
<comment type="caution">
    <text evidence="8">The sequence shown here is derived from an EMBL/GenBank/DDBJ whole genome shotgun (WGS) entry which is preliminary data.</text>
</comment>
<dbReference type="GO" id="GO:0005634">
    <property type="term" value="C:nucleus"/>
    <property type="evidence" value="ECO:0007669"/>
    <property type="project" value="UniProtKB-SubCell"/>
</dbReference>
<reference evidence="8 9" key="1">
    <citation type="journal article" date="2019" name="Plant Biotechnol. J.">
        <title>The red bayberry genome and genetic basis of sex determination.</title>
        <authorList>
            <person name="Jia H.M."/>
            <person name="Jia H.J."/>
            <person name="Cai Q.L."/>
            <person name="Wang Y."/>
            <person name="Zhao H.B."/>
            <person name="Yang W.F."/>
            <person name="Wang G.Y."/>
            <person name="Li Y.H."/>
            <person name="Zhan D.L."/>
            <person name="Shen Y.T."/>
            <person name="Niu Q.F."/>
            <person name="Chang L."/>
            <person name="Qiu J."/>
            <person name="Zhao L."/>
            <person name="Xie H.B."/>
            <person name="Fu W.Y."/>
            <person name="Jin J."/>
            <person name="Li X.W."/>
            <person name="Jiao Y."/>
            <person name="Zhou C.C."/>
            <person name="Tu T."/>
            <person name="Chai C.Y."/>
            <person name="Gao J.L."/>
            <person name="Fan L.J."/>
            <person name="van de Weg E."/>
            <person name="Wang J.Y."/>
            <person name="Gao Z.S."/>
        </authorList>
    </citation>
    <scope>NUCLEOTIDE SEQUENCE [LARGE SCALE GENOMIC DNA]</scope>
    <source>
        <tissue evidence="8">Leaves</tissue>
    </source>
</reference>
<dbReference type="InterPro" id="IPR045843">
    <property type="entry name" value="IND-like"/>
</dbReference>
<dbReference type="FunFam" id="4.10.280.10:FF:000092">
    <property type="entry name" value="transcription factor bHLH68 isoform X1"/>
    <property type="match status" value="1"/>
</dbReference>
<sequence length="344" mass="37319">MNRGHVLQSSPVQQMMAGNPNWWNINSMRPPTQPSSPFFPTPNCLPPYALTSSSSSSLAVPSWHDSQELPESWSQLLLGGLVGEEDKLGMSQYQPKRLENWEDQLLSQATNASHVVNIKQEHGASSYGYGHGTDQEFQAAKATWSQLMSASSPKSCVTSFSSNMLDFSGNKADGKHSPPDRSSECNSTATGGALKKARVQPSSTQTTFKVRKEKLGDRITALHQLVSPFGKTDTASVLLEAIGYIRFLQSQVEALSLPYLGSGSGNMRQQQSVQGERNCIFPEDPGQLLNDNCVKGIPEQDSHEDPKKDLRSRGLCLVPVSCTAQVGSDNGADYWAPALGGGFR</sequence>
<evidence type="ECO:0000256" key="5">
    <source>
        <dbReference type="ARBA" id="ARBA00023242"/>
    </source>
</evidence>
<evidence type="ECO:0000313" key="8">
    <source>
        <dbReference type="EMBL" id="KAB1223581.1"/>
    </source>
</evidence>
<keyword evidence="3" id="KW-0238">DNA-binding</keyword>
<dbReference type="PROSITE" id="PS50888">
    <property type="entry name" value="BHLH"/>
    <property type="match status" value="1"/>
</dbReference>
<evidence type="ECO:0000256" key="4">
    <source>
        <dbReference type="ARBA" id="ARBA00023163"/>
    </source>
</evidence>
<keyword evidence="9" id="KW-1185">Reference proteome</keyword>
<keyword evidence="2" id="KW-0805">Transcription regulation</keyword>
<evidence type="ECO:0000313" key="9">
    <source>
        <dbReference type="Proteomes" id="UP000516437"/>
    </source>
</evidence>
<evidence type="ECO:0000256" key="3">
    <source>
        <dbReference type="ARBA" id="ARBA00023125"/>
    </source>
</evidence>
<comment type="subcellular location">
    <subcellularLocation>
        <location evidence="1">Nucleus</location>
    </subcellularLocation>
</comment>
<dbReference type="Gene3D" id="4.10.280.10">
    <property type="entry name" value="Helix-loop-helix DNA-binding domain"/>
    <property type="match status" value="1"/>
</dbReference>
<evidence type="ECO:0000256" key="6">
    <source>
        <dbReference type="SAM" id="MobiDB-lite"/>
    </source>
</evidence>
<evidence type="ECO:0000259" key="7">
    <source>
        <dbReference type="PROSITE" id="PS50888"/>
    </source>
</evidence>
<dbReference type="GO" id="GO:0000981">
    <property type="term" value="F:DNA-binding transcription factor activity, RNA polymerase II-specific"/>
    <property type="evidence" value="ECO:0007669"/>
    <property type="project" value="TreeGrafter"/>
</dbReference>